<evidence type="ECO:0000256" key="3">
    <source>
        <dbReference type="ARBA" id="ARBA00023163"/>
    </source>
</evidence>
<dbReference type="SMART" id="SM00895">
    <property type="entry name" value="FCD"/>
    <property type="match status" value="1"/>
</dbReference>
<evidence type="ECO:0000313" key="5">
    <source>
        <dbReference type="EMBL" id="MYZ48920.1"/>
    </source>
</evidence>
<dbReference type="Pfam" id="PF07729">
    <property type="entry name" value="FCD"/>
    <property type="match status" value="1"/>
</dbReference>
<keyword evidence="3" id="KW-0804">Transcription</keyword>
<evidence type="ECO:0000256" key="1">
    <source>
        <dbReference type="ARBA" id="ARBA00023015"/>
    </source>
</evidence>
<proteinExistence type="predicted"/>
<dbReference type="PRINTS" id="PR00035">
    <property type="entry name" value="HTHGNTR"/>
</dbReference>
<organism evidence="5 6">
    <name type="scientific">Propylenella binzhouense</name>
    <dbReference type="NCBI Taxonomy" id="2555902"/>
    <lineage>
        <taxon>Bacteria</taxon>
        <taxon>Pseudomonadati</taxon>
        <taxon>Pseudomonadota</taxon>
        <taxon>Alphaproteobacteria</taxon>
        <taxon>Hyphomicrobiales</taxon>
        <taxon>Propylenellaceae</taxon>
        <taxon>Propylenella</taxon>
    </lineage>
</organism>
<dbReference type="PANTHER" id="PTHR43537">
    <property type="entry name" value="TRANSCRIPTIONAL REGULATOR, GNTR FAMILY"/>
    <property type="match status" value="1"/>
</dbReference>
<dbReference type="InterPro" id="IPR011711">
    <property type="entry name" value="GntR_C"/>
</dbReference>
<keyword evidence="2" id="KW-0238">DNA-binding</keyword>
<dbReference type="Proteomes" id="UP000773614">
    <property type="component" value="Unassembled WGS sequence"/>
</dbReference>
<keyword evidence="1" id="KW-0805">Transcription regulation</keyword>
<reference evidence="5" key="1">
    <citation type="submission" date="2019-03" db="EMBL/GenBank/DDBJ databases">
        <title>Afifella sp. nov., isolated from activated sludge.</title>
        <authorList>
            <person name="Li Q."/>
            <person name="Liu Y."/>
        </authorList>
    </citation>
    <scope>NUCLEOTIDE SEQUENCE</scope>
    <source>
        <strain evidence="5">L72</strain>
    </source>
</reference>
<comment type="caution">
    <text evidence="5">The sequence shown here is derived from an EMBL/GenBank/DDBJ whole genome shotgun (WGS) entry which is preliminary data.</text>
</comment>
<dbReference type="GO" id="GO:0003677">
    <property type="term" value="F:DNA binding"/>
    <property type="evidence" value="ECO:0007669"/>
    <property type="project" value="UniProtKB-KW"/>
</dbReference>
<dbReference type="PANTHER" id="PTHR43537:SF49">
    <property type="entry name" value="TRANSCRIPTIONAL REGULATORY PROTEIN"/>
    <property type="match status" value="1"/>
</dbReference>
<evidence type="ECO:0000259" key="4">
    <source>
        <dbReference type="PROSITE" id="PS50949"/>
    </source>
</evidence>
<sequence>MAYETLKRAITEMDIYDHPDEIRLDERQLSQDLAVSRTPVREAITLLEQEGFVRSVPRRGIFVVRKTKQEILDMIAVWAALESMSARLATKAASDADFQKLKDLFAEYERERPADHISEYSDANIAFHQAVIRLGGCKLIEDMTANLFIHMRAIRKVTIRQDNRAERSVVDHRNIINALVARDADLAERLVREHTLGLRDHVEKHGDFLG</sequence>
<dbReference type="AlphaFoldDB" id="A0A964WUJ9"/>
<evidence type="ECO:0000313" key="6">
    <source>
        <dbReference type="Proteomes" id="UP000773614"/>
    </source>
</evidence>
<dbReference type="SMART" id="SM00345">
    <property type="entry name" value="HTH_GNTR"/>
    <property type="match status" value="1"/>
</dbReference>
<dbReference type="Gene3D" id="1.20.120.530">
    <property type="entry name" value="GntR ligand-binding domain-like"/>
    <property type="match status" value="1"/>
</dbReference>
<dbReference type="InterPro" id="IPR036388">
    <property type="entry name" value="WH-like_DNA-bd_sf"/>
</dbReference>
<dbReference type="Pfam" id="PF00392">
    <property type="entry name" value="GntR"/>
    <property type="match status" value="1"/>
</dbReference>
<dbReference type="Gene3D" id="1.10.10.10">
    <property type="entry name" value="Winged helix-like DNA-binding domain superfamily/Winged helix DNA-binding domain"/>
    <property type="match status" value="1"/>
</dbReference>
<dbReference type="InterPro" id="IPR008920">
    <property type="entry name" value="TF_FadR/GntR_C"/>
</dbReference>
<name>A0A964WUJ9_9HYPH</name>
<dbReference type="SUPFAM" id="SSF48008">
    <property type="entry name" value="GntR ligand-binding domain-like"/>
    <property type="match status" value="1"/>
</dbReference>
<feature type="domain" description="HTH gntR-type" evidence="4">
    <location>
        <begin position="1"/>
        <end position="66"/>
    </location>
</feature>
<dbReference type="OrthoDB" id="5504063at2"/>
<gene>
    <name evidence="5" type="ORF">E4O86_14485</name>
</gene>
<dbReference type="InterPro" id="IPR000524">
    <property type="entry name" value="Tscrpt_reg_HTH_GntR"/>
</dbReference>
<evidence type="ECO:0000256" key="2">
    <source>
        <dbReference type="ARBA" id="ARBA00023125"/>
    </source>
</evidence>
<dbReference type="EMBL" id="SPKJ01000053">
    <property type="protein sequence ID" value="MYZ48920.1"/>
    <property type="molecule type" value="Genomic_DNA"/>
</dbReference>
<dbReference type="GO" id="GO:0003700">
    <property type="term" value="F:DNA-binding transcription factor activity"/>
    <property type="evidence" value="ECO:0007669"/>
    <property type="project" value="InterPro"/>
</dbReference>
<dbReference type="InterPro" id="IPR036390">
    <property type="entry name" value="WH_DNA-bd_sf"/>
</dbReference>
<dbReference type="SUPFAM" id="SSF46785">
    <property type="entry name" value="Winged helix' DNA-binding domain"/>
    <property type="match status" value="1"/>
</dbReference>
<keyword evidence="6" id="KW-1185">Reference proteome</keyword>
<dbReference type="PROSITE" id="PS50949">
    <property type="entry name" value="HTH_GNTR"/>
    <property type="match status" value="1"/>
</dbReference>
<protein>
    <submittedName>
        <fullName evidence="5">GntR family transcriptional regulator</fullName>
    </submittedName>
</protein>
<dbReference type="CDD" id="cd07377">
    <property type="entry name" value="WHTH_GntR"/>
    <property type="match status" value="1"/>
</dbReference>
<accession>A0A964WUJ9</accession>